<dbReference type="Proteomes" id="UP000321058">
    <property type="component" value="Unassembled WGS sequence"/>
</dbReference>
<dbReference type="InterPro" id="IPR011009">
    <property type="entry name" value="Kinase-like_dom_sf"/>
</dbReference>
<evidence type="ECO:0000259" key="8">
    <source>
        <dbReference type="PROSITE" id="PS50011"/>
    </source>
</evidence>
<dbReference type="GO" id="GO:0005524">
    <property type="term" value="F:ATP binding"/>
    <property type="evidence" value="ECO:0007669"/>
    <property type="project" value="UniProtKB-UniRule"/>
</dbReference>
<dbReference type="CDD" id="cd22249">
    <property type="entry name" value="UDM1_RNF168_RNF169-like"/>
    <property type="match status" value="1"/>
</dbReference>
<evidence type="ECO:0000313" key="10">
    <source>
        <dbReference type="Proteomes" id="UP000321058"/>
    </source>
</evidence>
<reference evidence="9 10" key="1">
    <citation type="submission" date="2019-07" db="EMBL/GenBank/DDBJ databases">
        <title>Whole genome shotgun sequence of Reyranella soli NBRC 108950.</title>
        <authorList>
            <person name="Hosoyama A."/>
            <person name="Uohara A."/>
            <person name="Ohji S."/>
            <person name="Ichikawa N."/>
        </authorList>
    </citation>
    <scope>NUCLEOTIDE SEQUENCE [LARGE SCALE GENOMIC DNA]</scope>
    <source>
        <strain evidence="9 10">NBRC 108950</strain>
    </source>
</reference>
<dbReference type="PROSITE" id="PS00107">
    <property type="entry name" value="PROTEIN_KINASE_ATP"/>
    <property type="match status" value="1"/>
</dbReference>
<dbReference type="InterPro" id="IPR036365">
    <property type="entry name" value="PGBD-like_sf"/>
</dbReference>
<feature type="region of interest" description="Disordered" evidence="6">
    <location>
        <begin position="483"/>
        <end position="511"/>
    </location>
</feature>
<dbReference type="SUPFAM" id="SSF47090">
    <property type="entry name" value="PGBD-like"/>
    <property type="match status" value="1"/>
</dbReference>
<dbReference type="AlphaFoldDB" id="A0A512NLK3"/>
<dbReference type="PANTHER" id="PTHR43289">
    <property type="entry name" value="MITOGEN-ACTIVATED PROTEIN KINASE KINASE KINASE 20-RELATED"/>
    <property type="match status" value="1"/>
</dbReference>
<evidence type="ECO:0000256" key="5">
    <source>
        <dbReference type="PROSITE-ProRule" id="PRU10141"/>
    </source>
</evidence>
<feature type="transmembrane region" description="Helical" evidence="7">
    <location>
        <begin position="353"/>
        <end position="374"/>
    </location>
</feature>
<protein>
    <recommendedName>
        <fullName evidence="8">Protein kinase domain-containing protein</fullName>
    </recommendedName>
</protein>
<dbReference type="Gene3D" id="1.10.510.10">
    <property type="entry name" value="Transferase(Phosphotransferase) domain 1"/>
    <property type="match status" value="1"/>
</dbReference>
<gene>
    <name evidence="9" type="ORF">RSO01_69960</name>
</gene>
<keyword evidence="3" id="KW-0418">Kinase</keyword>
<feature type="domain" description="Protein kinase" evidence="8">
    <location>
        <begin position="39"/>
        <end position="308"/>
    </location>
</feature>
<organism evidence="9 10">
    <name type="scientific">Reyranella soli</name>
    <dbReference type="NCBI Taxonomy" id="1230389"/>
    <lineage>
        <taxon>Bacteria</taxon>
        <taxon>Pseudomonadati</taxon>
        <taxon>Pseudomonadota</taxon>
        <taxon>Alphaproteobacteria</taxon>
        <taxon>Hyphomicrobiales</taxon>
        <taxon>Reyranellaceae</taxon>
        <taxon>Reyranella</taxon>
    </lineage>
</organism>
<dbReference type="InterPro" id="IPR000719">
    <property type="entry name" value="Prot_kinase_dom"/>
</dbReference>
<dbReference type="Pfam" id="PF01471">
    <property type="entry name" value="PG_binding_1"/>
    <property type="match status" value="1"/>
</dbReference>
<dbReference type="InterPro" id="IPR036366">
    <property type="entry name" value="PGBDSf"/>
</dbReference>
<dbReference type="GO" id="GO:0004674">
    <property type="term" value="F:protein serine/threonine kinase activity"/>
    <property type="evidence" value="ECO:0007669"/>
    <property type="project" value="TreeGrafter"/>
</dbReference>
<dbReference type="Pfam" id="PF00069">
    <property type="entry name" value="Pkinase"/>
    <property type="match status" value="1"/>
</dbReference>
<dbReference type="InterPro" id="IPR002477">
    <property type="entry name" value="Peptidoglycan-bd-like"/>
</dbReference>
<comment type="caution">
    <text evidence="9">The sequence shown here is derived from an EMBL/GenBank/DDBJ whole genome shotgun (WGS) entry which is preliminary data.</text>
</comment>
<dbReference type="SUPFAM" id="SSF56112">
    <property type="entry name" value="Protein kinase-like (PK-like)"/>
    <property type="match status" value="1"/>
</dbReference>
<dbReference type="Gene3D" id="1.10.101.10">
    <property type="entry name" value="PGBD-like superfamily/PGBD"/>
    <property type="match status" value="1"/>
</dbReference>
<dbReference type="CDD" id="cd14014">
    <property type="entry name" value="STKc_PknB_like"/>
    <property type="match status" value="1"/>
</dbReference>
<evidence type="ECO:0000256" key="2">
    <source>
        <dbReference type="ARBA" id="ARBA00022741"/>
    </source>
</evidence>
<sequence length="719" mass="76480">MTIRRLDCFRSIRCSLRGERGLSEDDFVSLRPDQRVGRYRIVSVLGQGSFGITYRALDTDLGREVAIKEYLPAALAIRQDGTTVVPRSGSAAPDFAWGRDRFIAEGRTLASFHRVPGVVQVHDFLEAHGTAYLVMELVRGRTLLEQLEQQGAIDAAGLDRILWTLLDGLEQVHGAGFLHRDIKPSNILIDGEGRPVLIDFGASRTAVVGRSQAMTAIFTPGYAAAEQFTAAKQGPWTDIYGLAATIHHAITGCTPPNAIDRVIEDTYTPLADSRLTFPRALLAGIDAGLAVRALERPQSIVEWRRSLSAPDADGGAAATIFMAHAPPVTTTALAPTATPAASLAVPPPRNRRLAMLVAGVAALCLATVAGWFAIGSPPAGQVPSSSSAAQASAPPAVAAAAPDRAQEQLEEARRAQQAALEEASRLRAEAEVRRKVDEEAALRRRIEDEVRQKEAEEGARRQAAEEAKRQAAAELAAAAAARQQAEAEARSRAAAEAAARRKAEEADPKAAEDAEAVLRLSQADRQRIQAALAALGFPTGGSDGVFGARSREMVAAWQRKAGRAATGYFTAETQAALLREAAPALTRQDEDLRKSTAAQPQAAATAKVVTSCEGTHRAQWCRGAYQGFPASCWSASTMITNGVISGNWTSQATGELQSFAGSIDADGNVRVTYNGIGTQTNVNRRFTALMTGRIEGNVLSISGRAGPNGRDFSATIQCR</sequence>
<evidence type="ECO:0000256" key="3">
    <source>
        <dbReference type="ARBA" id="ARBA00022777"/>
    </source>
</evidence>
<dbReference type="PROSITE" id="PS00108">
    <property type="entry name" value="PROTEIN_KINASE_ST"/>
    <property type="match status" value="1"/>
</dbReference>
<evidence type="ECO:0000256" key="7">
    <source>
        <dbReference type="SAM" id="Phobius"/>
    </source>
</evidence>
<keyword evidence="10" id="KW-1185">Reference proteome</keyword>
<name>A0A512NLK3_9HYPH</name>
<dbReference type="SMART" id="SM00220">
    <property type="entry name" value="S_TKc"/>
    <property type="match status" value="1"/>
</dbReference>
<accession>A0A512NLK3</accession>
<feature type="compositionally biased region" description="Basic and acidic residues" evidence="6">
    <location>
        <begin position="485"/>
        <end position="511"/>
    </location>
</feature>
<feature type="region of interest" description="Disordered" evidence="6">
    <location>
        <begin position="379"/>
        <end position="409"/>
    </location>
</feature>
<dbReference type="Gene3D" id="3.30.200.20">
    <property type="entry name" value="Phosphorylase Kinase, domain 1"/>
    <property type="match status" value="1"/>
</dbReference>
<dbReference type="InterPro" id="IPR017441">
    <property type="entry name" value="Protein_kinase_ATP_BS"/>
</dbReference>
<dbReference type="PANTHER" id="PTHR43289:SF34">
    <property type="entry name" value="SERINE_THREONINE-PROTEIN KINASE YBDM-RELATED"/>
    <property type="match status" value="1"/>
</dbReference>
<keyword evidence="7" id="KW-0812">Transmembrane</keyword>
<dbReference type="EMBL" id="BKAJ01000141">
    <property type="protein sequence ID" value="GEP59830.1"/>
    <property type="molecule type" value="Genomic_DNA"/>
</dbReference>
<evidence type="ECO:0000256" key="4">
    <source>
        <dbReference type="ARBA" id="ARBA00022840"/>
    </source>
</evidence>
<dbReference type="InterPro" id="IPR008271">
    <property type="entry name" value="Ser/Thr_kinase_AS"/>
</dbReference>
<evidence type="ECO:0000256" key="6">
    <source>
        <dbReference type="SAM" id="MobiDB-lite"/>
    </source>
</evidence>
<dbReference type="PROSITE" id="PS50011">
    <property type="entry name" value="PROTEIN_KINASE_DOM"/>
    <property type="match status" value="1"/>
</dbReference>
<evidence type="ECO:0000256" key="1">
    <source>
        <dbReference type="ARBA" id="ARBA00022679"/>
    </source>
</evidence>
<keyword evidence="4 5" id="KW-0067">ATP-binding</keyword>
<proteinExistence type="predicted"/>
<keyword evidence="7" id="KW-1133">Transmembrane helix</keyword>
<keyword evidence="2 5" id="KW-0547">Nucleotide-binding</keyword>
<keyword evidence="1" id="KW-0808">Transferase</keyword>
<feature type="binding site" evidence="5">
    <location>
        <position position="68"/>
    </location>
    <ligand>
        <name>ATP</name>
        <dbReference type="ChEBI" id="CHEBI:30616"/>
    </ligand>
</feature>
<keyword evidence="7" id="KW-0472">Membrane</keyword>
<evidence type="ECO:0000313" key="9">
    <source>
        <dbReference type="EMBL" id="GEP59830.1"/>
    </source>
</evidence>
<feature type="compositionally biased region" description="Low complexity" evidence="6">
    <location>
        <begin position="379"/>
        <end position="402"/>
    </location>
</feature>